<dbReference type="AlphaFoldDB" id="A0A1D1XES5"/>
<evidence type="ECO:0000313" key="2">
    <source>
        <dbReference type="EMBL" id="JAT40890.1"/>
    </source>
</evidence>
<reference evidence="2" key="1">
    <citation type="submission" date="2015-07" db="EMBL/GenBank/DDBJ databases">
        <title>Transcriptome Assembly of Anthurium amnicola.</title>
        <authorList>
            <person name="Suzuki J."/>
        </authorList>
    </citation>
    <scope>NUCLEOTIDE SEQUENCE</scope>
</reference>
<feature type="compositionally biased region" description="Acidic residues" evidence="1">
    <location>
        <begin position="119"/>
        <end position="129"/>
    </location>
</feature>
<proteinExistence type="predicted"/>
<name>A0A1D1XES5_9ARAE</name>
<accession>A0A1D1XES5</accession>
<feature type="region of interest" description="Disordered" evidence="1">
    <location>
        <begin position="1"/>
        <end position="146"/>
    </location>
</feature>
<gene>
    <name evidence="2" type="primary">RING1B_0</name>
    <name evidence="2" type="ORF">g.65080</name>
</gene>
<protein>
    <submittedName>
        <fullName evidence="2">Putative E3 ubiquitin-protein ligase RING1b</fullName>
    </submittedName>
</protein>
<organism evidence="2">
    <name type="scientific">Anthurium amnicola</name>
    <dbReference type="NCBI Taxonomy" id="1678845"/>
    <lineage>
        <taxon>Eukaryota</taxon>
        <taxon>Viridiplantae</taxon>
        <taxon>Streptophyta</taxon>
        <taxon>Embryophyta</taxon>
        <taxon>Tracheophyta</taxon>
        <taxon>Spermatophyta</taxon>
        <taxon>Magnoliopsida</taxon>
        <taxon>Liliopsida</taxon>
        <taxon>Araceae</taxon>
        <taxon>Pothoideae</taxon>
        <taxon>Potheae</taxon>
        <taxon>Anthurium</taxon>
    </lineage>
</organism>
<feature type="non-terminal residue" evidence="2">
    <location>
        <position position="161"/>
    </location>
</feature>
<evidence type="ECO:0000256" key="1">
    <source>
        <dbReference type="SAM" id="MobiDB-lite"/>
    </source>
</evidence>
<feature type="non-terminal residue" evidence="2">
    <location>
        <position position="1"/>
    </location>
</feature>
<sequence>ATVHLRVLKKSNGWPKTGETKGIQAGRISRGRGRTRSGDMPAQKRPPPSLHEDEDPLPNAPDGDPRGGGTSPPASSPAPLQGLRQPEDDGEEEEQQQQQQERDGGGEDDKEALPLPEDQKDDSEGDGDEGGSPSSSGAAVDGKSEYVLVKLADIRREVQCP</sequence>
<dbReference type="EMBL" id="GDJX01027046">
    <property type="protein sequence ID" value="JAT40890.1"/>
    <property type="molecule type" value="Transcribed_RNA"/>
</dbReference>